<accession>A0A419SNU5</accession>
<evidence type="ECO:0008006" key="9">
    <source>
        <dbReference type="Google" id="ProtNLM"/>
    </source>
</evidence>
<dbReference type="GO" id="GO:0006011">
    <property type="term" value="P:UDP-alpha-D-glucose metabolic process"/>
    <property type="evidence" value="ECO:0007669"/>
    <property type="project" value="InterPro"/>
</dbReference>
<dbReference type="Proteomes" id="UP000284219">
    <property type="component" value="Unassembled WGS sequence"/>
</dbReference>
<dbReference type="AlphaFoldDB" id="A0A419SNU5"/>
<keyword evidence="4 6" id="KW-1133">Transmembrane helix</keyword>
<evidence type="ECO:0000313" key="7">
    <source>
        <dbReference type="EMBL" id="RKD25899.1"/>
    </source>
</evidence>
<evidence type="ECO:0000313" key="8">
    <source>
        <dbReference type="Proteomes" id="UP000284219"/>
    </source>
</evidence>
<protein>
    <recommendedName>
        <fullName evidence="9">Cellulose synthase</fullName>
    </recommendedName>
</protein>
<comment type="caution">
    <text evidence="7">The sequence shown here is derived from an EMBL/GenBank/DDBJ whole genome shotgun (WGS) entry which is preliminary data.</text>
</comment>
<comment type="subcellular location">
    <subcellularLocation>
        <location evidence="1">Cell membrane</location>
        <topology evidence="1">Single-pass membrane protein</topology>
    </subcellularLocation>
</comment>
<reference evidence="7 8" key="1">
    <citation type="submission" date="2016-08" db="EMBL/GenBank/DDBJ databases">
        <title>Novel Firmicute Genomes.</title>
        <authorList>
            <person name="Poppleton D.I."/>
            <person name="Gribaldo S."/>
        </authorList>
    </citation>
    <scope>NUCLEOTIDE SEQUENCE [LARGE SCALE GENOMIC DNA]</scope>
    <source>
        <strain evidence="7 8">RAOx-1</strain>
    </source>
</reference>
<dbReference type="PANTHER" id="PTHR39083:SF1">
    <property type="entry name" value="CYCLIC DI-GMP-BINDING PROTEIN"/>
    <property type="match status" value="1"/>
</dbReference>
<name>A0A419SNU5_9BACL</name>
<proteinExistence type="predicted"/>
<dbReference type="Gene3D" id="2.60.120.260">
    <property type="entry name" value="Galactose-binding domain-like"/>
    <property type="match status" value="2"/>
</dbReference>
<keyword evidence="3 6" id="KW-0812">Transmembrane</keyword>
<keyword evidence="5 6" id="KW-0472">Membrane</keyword>
<dbReference type="GO" id="GO:0005886">
    <property type="term" value="C:plasma membrane"/>
    <property type="evidence" value="ECO:0007669"/>
    <property type="project" value="UniProtKB-SubCell"/>
</dbReference>
<feature type="transmembrane region" description="Helical" evidence="6">
    <location>
        <begin position="692"/>
        <end position="713"/>
    </location>
</feature>
<keyword evidence="8" id="KW-1185">Reference proteome</keyword>
<evidence type="ECO:0000256" key="5">
    <source>
        <dbReference type="ARBA" id="ARBA00023136"/>
    </source>
</evidence>
<keyword evidence="2" id="KW-1003">Cell membrane</keyword>
<dbReference type="EMBL" id="MCHY01000006">
    <property type="protein sequence ID" value="RKD25899.1"/>
    <property type="molecule type" value="Genomic_DNA"/>
</dbReference>
<dbReference type="OrthoDB" id="2440594at2"/>
<dbReference type="RefSeq" id="WP_120188578.1">
    <property type="nucleotide sequence ID" value="NZ_MCHY01000006.1"/>
</dbReference>
<dbReference type="InterPro" id="IPR018513">
    <property type="entry name" value="Cell_synthase_bac"/>
</dbReference>
<evidence type="ECO:0000256" key="3">
    <source>
        <dbReference type="ARBA" id="ARBA00022692"/>
    </source>
</evidence>
<evidence type="ECO:0000256" key="6">
    <source>
        <dbReference type="SAM" id="Phobius"/>
    </source>
</evidence>
<dbReference type="Pfam" id="PF03170">
    <property type="entry name" value="BcsB"/>
    <property type="match status" value="1"/>
</dbReference>
<sequence>MRYKMNKLFQRLTILVLSLLLILPSITTEAVGFPLQGRTIQLNDDIFQSDGSESSTVSIINLTAQDQVLEGMADNVEFFYEIPSGSGLDGSMLNLIVQYSELLQEGSTMTVYIDDKPFHSEALQMDRQAMEIKRPLPTEALSEGFHTIRVNFYGHISEELCADLENPANWLMILAESHLVMHTNDRSDRINMLQDYPYPFIQRQQAKTVQSVLVIPDEASASVILAALKLTNYLSHHASDQEEIMIVRESELNMISTNIIALGKQEDWTGIIRKVFNAANVKVENENLVVSNYLIRASAESKQIMFITALKDQIISDKITALTTDHFVKQLAGDQLSIDKIPTLAKEEKAERHVFQEIGIANQTLTEARKKSLNYFFQLPSYVDVEQDGTLHLKIRASKPLARSERRGNEDGAELVVIINEIPHSIDIREQLQESEESFVNVEIPIEAEQIKKAPYLTIQFEAIGLGEPKICVPVEDGRWIFVHEESYLQFGTREYRTESNFKTWPDPFVSIDSNDETVFLLPNDVPTDSLNQLQRIILRNNDRNFLDNVEIIFEKELNETNLLGKHVIIFGRFGLNLLLTTYQDQLIVDVENNRLDLSSFQFVNETAKHVAWLQPSVWDDSKIMAVFAPVQAQTTEPFLIDGLIRYINTNRPNTNIIVENNNGQIFTHQLKEGGTVAIPDSTKRDKGQVKLLPLIIFAGIFIFSMAIFILLYQKKRSS</sequence>
<evidence type="ECO:0000256" key="1">
    <source>
        <dbReference type="ARBA" id="ARBA00004162"/>
    </source>
</evidence>
<dbReference type="PANTHER" id="PTHR39083">
    <property type="entry name" value="CYCLIC DI-GMP-BINDING PROTEIN"/>
    <property type="match status" value="1"/>
</dbReference>
<evidence type="ECO:0000256" key="2">
    <source>
        <dbReference type="ARBA" id="ARBA00022475"/>
    </source>
</evidence>
<organism evidence="7 8">
    <name type="scientific">Ammoniphilus oxalaticus</name>
    <dbReference type="NCBI Taxonomy" id="66863"/>
    <lineage>
        <taxon>Bacteria</taxon>
        <taxon>Bacillati</taxon>
        <taxon>Bacillota</taxon>
        <taxon>Bacilli</taxon>
        <taxon>Bacillales</taxon>
        <taxon>Paenibacillaceae</taxon>
        <taxon>Aneurinibacillus group</taxon>
        <taxon>Ammoniphilus</taxon>
    </lineage>
</organism>
<evidence type="ECO:0000256" key="4">
    <source>
        <dbReference type="ARBA" id="ARBA00022989"/>
    </source>
</evidence>
<gene>
    <name evidence="7" type="ORF">BEP19_02935</name>
</gene>